<accession>A0A067PX24</accession>
<protein>
    <submittedName>
        <fullName evidence="1">Uncharacterized protein</fullName>
    </submittedName>
</protein>
<dbReference type="Proteomes" id="UP000027265">
    <property type="component" value="Unassembled WGS sequence"/>
</dbReference>
<keyword evidence="2" id="KW-1185">Reference proteome</keyword>
<sequence>MRFAGDVSRKVYSVAFDKVRESIHSASVEDTRCANIWIGILRAVFPRSDFSISPTLYNKSNPIESVHDGDSFRFVITHRFNEGRGTNVAIFDLKSVDEPFEPSADRLKQYMSEVVGVQDINTRDDYWADTIWGVQSIGTFWKAYRLRSGDVDQPMEPELIIDWKENFASENSRTSMLLLRSQISWWLQTGKQAEALI</sequence>
<dbReference type="EMBL" id="KL197724">
    <property type="protein sequence ID" value="KDQ55837.1"/>
    <property type="molecule type" value="Genomic_DNA"/>
</dbReference>
<evidence type="ECO:0000313" key="1">
    <source>
        <dbReference type="EMBL" id="KDQ55837.1"/>
    </source>
</evidence>
<gene>
    <name evidence="1" type="ORF">JAAARDRAFT_37261</name>
</gene>
<evidence type="ECO:0000313" key="2">
    <source>
        <dbReference type="Proteomes" id="UP000027265"/>
    </source>
</evidence>
<dbReference type="HOGENOM" id="CLU_1421603_0_0_1"/>
<name>A0A067PX24_9AGAM</name>
<dbReference type="AlphaFoldDB" id="A0A067PX24"/>
<proteinExistence type="predicted"/>
<organism evidence="1 2">
    <name type="scientific">Jaapia argillacea MUCL 33604</name>
    <dbReference type="NCBI Taxonomy" id="933084"/>
    <lineage>
        <taxon>Eukaryota</taxon>
        <taxon>Fungi</taxon>
        <taxon>Dikarya</taxon>
        <taxon>Basidiomycota</taxon>
        <taxon>Agaricomycotina</taxon>
        <taxon>Agaricomycetes</taxon>
        <taxon>Agaricomycetidae</taxon>
        <taxon>Jaapiales</taxon>
        <taxon>Jaapiaceae</taxon>
        <taxon>Jaapia</taxon>
    </lineage>
</organism>
<reference evidence="2" key="1">
    <citation type="journal article" date="2014" name="Proc. Natl. Acad. Sci. U.S.A.">
        <title>Extensive sampling of basidiomycete genomes demonstrates inadequacy of the white-rot/brown-rot paradigm for wood decay fungi.</title>
        <authorList>
            <person name="Riley R."/>
            <person name="Salamov A.A."/>
            <person name="Brown D.W."/>
            <person name="Nagy L.G."/>
            <person name="Floudas D."/>
            <person name="Held B.W."/>
            <person name="Levasseur A."/>
            <person name="Lombard V."/>
            <person name="Morin E."/>
            <person name="Otillar R."/>
            <person name="Lindquist E.A."/>
            <person name="Sun H."/>
            <person name="LaButti K.M."/>
            <person name="Schmutz J."/>
            <person name="Jabbour D."/>
            <person name="Luo H."/>
            <person name="Baker S.E."/>
            <person name="Pisabarro A.G."/>
            <person name="Walton J.D."/>
            <person name="Blanchette R.A."/>
            <person name="Henrissat B."/>
            <person name="Martin F."/>
            <person name="Cullen D."/>
            <person name="Hibbett D.S."/>
            <person name="Grigoriev I.V."/>
        </authorList>
    </citation>
    <scope>NUCLEOTIDE SEQUENCE [LARGE SCALE GENOMIC DNA]</scope>
    <source>
        <strain evidence="2">MUCL 33604</strain>
    </source>
</reference>
<dbReference type="InParanoid" id="A0A067PX24"/>